<keyword evidence="3" id="KW-1185">Reference proteome</keyword>
<feature type="compositionally biased region" description="Basic and acidic residues" evidence="1">
    <location>
        <begin position="30"/>
        <end position="47"/>
    </location>
</feature>
<dbReference type="AlphaFoldDB" id="A0AAV8UIX9"/>
<name>A0AAV8UIX9_9RHOD</name>
<feature type="region of interest" description="Disordered" evidence="1">
    <location>
        <begin position="101"/>
        <end position="120"/>
    </location>
</feature>
<feature type="region of interest" description="Disordered" evidence="1">
    <location>
        <begin position="30"/>
        <end position="69"/>
    </location>
</feature>
<gene>
    <name evidence="2" type="ORF">NDN08_006896</name>
</gene>
<dbReference type="EMBL" id="JAMWBK010000009">
    <property type="protein sequence ID" value="KAJ8902493.1"/>
    <property type="molecule type" value="Genomic_DNA"/>
</dbReference>
<evidence type="ECO:0000256" key="1">
    <source>
        <dbReference type="SAM" id="MobiDB-lite"/>
    </source>
</evidence>
<reference evidence="2 3" key="1">
    <citation type="journal article" date="2023" name="Nat. Commun.">
        <title>Origin of minicircular mitochondrial genomes in red algae.</title>
        <authorList>
            <person name="Lee Y."/>
            <person name="Cho C.H."/>
            <person name="Lee Y.M."/>
            <person name="Park S.I."/>
            <person name="Yang J.H."/>
            <person name="West J.A."/>
            <person name="Bhattacharya D."/>
            <person name="Yoon H.S."/>
        </authorList>
    </citation>
    <scope>NUCLEOTIDE SEQUENCE [LARGE SCALE GENOMIC DNA]</scope>
    <source>
        <strain evidence="2 3">CCMP1338</strain>
        <tissue evidence="2">Whole cell</tissue>
    </source>
</reference>
<evidence type="ECO:0000313" key="3">
    <source>
        <dbReference type="Proteomes" id="UP001157974"/>
    </source>
</evidence>
<feature type="region of interest" description="Disordered" evidence="1">
    <location>
        <begin position="127"/>
        <end position="147"/>
    </location>
</feature>
<protein>
    <submittedName>
        <fullName evidence="2">Uncharacterized protein</fullName>
    </submittedName>
</protein>
<dbReference type="Proteomes" id="UP001157974">
    <property type="component" value="Unassembled WGS sequence"/>
</dbReference>
<evidence type="ECO:0000313" key="2">
    <source>
        <dbReference type="EMBL" id="KAJ8902493.1"/>
    </source>
</evidence>
<feature type="compositionally biased region" description="Low complexity" evidence="1">
    <location>
        <begin position="103"/>
        <end position="114"/>
    </location>
</feature>
<sequence length="147" mass="16147">MTTQNGGLVEQPPSRFAIVVSKDELEKIQEENRTTHDVRRQLPDQHVRGSVRRVGGEKGQPGHVPGPLVLSEVDFTFPIEENSGSFQSEERVTVVEVGLEANSQSTTSSSITTSGVKSHLSRLTRAWLPMERRKTSPKVADQGATVE</sequence>
<organism evidence="2 3">
    <name type="scientific">Rhodosorus marinus</name>
    <dbReference type="NCBI Taxonomy" id="101924"/>
    <lineage>
        <taxon>Eukaryota</taxon>
        <taxon>Rhodophyta</taxon>
        <taxon>Stylonematophyceae</taxon>
        <taxon>Stylonematales</taxon>
        <taxon>Stylonemataceae</taxon>
        <taxon>Rhodosorus</taxon>
    </lineage>
</organism>
<comment type="caution">
    <text evidence="2">The sequence shown here is derived from an EMBL/GenBank/DDBJ whole genome shotgun (WGS) entry which is preliminary data.</text>
</comment>
<accession>A0AAV8UIX9</accession>
<proteinExistence type="predicted"/>